<proteinExistence type="predicted"/>
<accession>A0AAD9IHT8</accession>
<sequence>MSKRPARDGPSPGNPANIKLDAVNPLWLRVSEEERYGHLRVVLLPIVYNAMSQRESLRATGLFQALHRTIQASTYRQLVQPAVEATQIRWDANDEAQPLFRGPRNLQACARKYMCTIQDSGEWGLDRGRRSFMSNPLQQGDSFSNSEGGGEGAQPSASLQSPNGVPKGANLRPISTGRFAALDGDAAKAAGEARDIARQLAAVQATLEQTRQEVLVLKSCLVQVYGILLDQPGQLGASPPAPRPVDVTTTGPGYALPPAPMGPPLKSLGAGLSSGFYNHSELPQSIAKWSGSQAAYAGGSVFQVHCGGIA</sequence>
<evidence type="ECO:0000256" key="1">
    <source>
        <dbReference type="SAM" id="MobiDB-lite"/>
    </source>
</evidence>
<keyword evidence="3" id="KW-1185">Reference proteome</keyword>
<evidence type="ECO:0000313" key="3">
    <source>
        <dbReference type="Proteomes" id="UP001255856"/>
    </source>
</evidence>
<dbReference type="AlphaFoldDB" id="A0AAD9IHT8"/>
<reference evidence="2" key="1">
    <citation type="submission" date="2021-01" db="EMBL/GenBank/DDBJ databases">
        <authorList>
            <person name="Eckstrom K.M.E."/>
        </authorList>
    </citation>
    <scope>NUCLEOTIDE SEQUENCE</scope>
    <source>
        <strain evidence="2">UVCC 0001</strain>
    </source>
</reference>
<dbReference type="EMBL" id="JASFZW010000006">
    <property type="protein sequence ID" value="KAK2077833.1"/>
    <property type="molecule type" value="Genomic_DNA"/>
</dbReference>
<evidence type="ECO:0000313" key="2">
    <source>
        <dbReference type="EMBL" id="KAK2077833.1"/>
    </source>
</evidence>
<comment type="caution">
    <text evidence="2">The sequence shown here is derived from an EMBL/GenBank/DDBJ whole genome shotgun (WGS) entry which is preliminary data.</text>
</comment>
<feature type="region of interest" description="Disordered" evidence="1">
    <location>
        <begin position="128"/>
        <end position="172"/>
    </location>
</feature>
<gene>
    <name evidence="2" type="ORF">QBZ16_004681</name>
</gene>
<organism evidence="2 3">
    <name type="scientific">Prototheca wickerhamii</name>
    <dbReference type="NCBI Taxonomy" id="3111"/>
    <lineage>
        <taxon>Eukaryota</taxon>
        <taxon>Viridiplantae</taxon>
        <taxon>Chlorophyta</taxon>
        <taxon>core chlorophytes</taxon>
        <taxon>Trebouxiophyceae</taxon>
        <taxon>Chlorellales</taxon>
        <taxon>Chlorellaceae</taxon>
        <taxon>Prototheca</taxon>
    </lineage>
</organism>
<name>A0AAD9IHT8_PROWI</name>
<dbReference type="Proteomes" id="UP001255856">
    <property type="component" value="Unassembled WGS sequence"/>
</dbReference>
<protein>
    <submittedName>
        <fullName evidence="2">Uncharacterized protein</fullName>
    </submittedName>
</protein>
<feature type="compositionally biased region" description="Polar residues" evidence="1">
    <location>
        <begin position="132"/>
        <end position="146"/>
    </location>
</feature>